<dbReference type="PANTHER" id="PTHR34599">
    <property type="entry name" value="PEROXIDASE-RELATED"/>
    <property type="match status" value="1"/>
</dbReference>
<keyword evidence="2" id="KW-1185">Reference proteome</keyword>
<evidence type="ECO:0000313" key="1">
    <source>
        <dbReference type="EMBL" id="CUH76668.1"/>
    </source>
</evidence>
<dbReference type="GO" id="GO:0004601">
    <property type="term" value="F:peroxidase activity"/>
    <property type="evidence" value="ECO:0007669"/>
    <property type="project" value="InterPro"/>
</dbReference>
<dbReference type="SUPFAM" id="SSF48317">
    <property type="entry name" value="Acid phosphatase/Vanadium-dependent haloperoxidase"/>
    <property type="match status" value="1"/>
</dbReference>
<dbReference type="InterPro" id="IPR052559">
    <property type="entry name" value="V-haloperoxidase"/>
</dbReference>
<reference evidence="1 2" key="1">
    <citation type="submission" date="2015-09" db="EMBL/GenBank/DDBJ databases">
        <authorList>
            <consortium name="Swine Surveillance"/>
        </authorList>
    </citation>
    <scope>NUCLEOTIDE SEQUENCE [LARGE SCALE GENOMIC DNA]</scope>
    <source>
        <strain evidence="1 2">CECT 7557</strain>
    </source>
</reference>
<gene>
    <name evidence="1" type="ORF">TRM7557_01011</name>
</gene>
<dbReference type="Gene3D" id="1.10.606.10">
    <property type="entry name" value="Vanadium-containing Chloroperoxidase, domain 2"/>
    <property type="match status" value="1"/>
</dbReference>
<keyword evidence="1" id="KW-0418">Kinase</keyword>
<protein>
    <submittedName>
        <fullName evidence="1">2-keto-3-deoxy-galactonokinase</fullName>
    </submittedName>
</protein>
<name>A0A0P1G4G6_9RHOB</name>
<dbReference type="InterPro" id="IPR036938">
    <property type="entry name" value="PAP2/HPO_sf"/>
</dbReference>
<proteinExistence type="predicted"/>
<dbReference type="OrthoDB" id="7793240at2"/>
<dbReference type="InterPro" id="IPR007729">
    <property type="entry name" value="DGOK"/>
</dbReference>
<dbReference type="GO" id="GO:0034194">
    <property type="term" value="P:D-galactonate catabolic process"/>
    <property type="evidence" value="ECO:0007669"/>
    <property type="project" value="InterPro"/>
</dbReference>
<dbReference type="AlphaFoldDB" id="A0A0P1G4G6"/>
<dbReference type="InterPro" id="IPR016119">
    <property type="entry name" value="Br/Cl_peroxidase_C"/>
</dbReference>
<dbReference type="Pfam" id="PF05035">
    <property type="entry name" value="DGOK"/>
    <property type="match status" value="1"/>
</dbReference>
<dbReference type="STRING" id="928856.SAMN04488049_11480"/>
<dbReference type="Gene3D" id="3.30.420.310">
    <property type="entry name" value="2-keto-3-deoxy-galactonokinase, C-terminal domain"/>
    <property type="match status" value="1"/>
</dbReference>
<keyword evidence="1" id="KW-0808">Transferase</keyword>
<dbReference type="EMBL" id="CYSD01000014">
    <property type="protein sequence ID" value="CUH76668.1"/>
    <property type="molecule type" value="Genomic_DNA"/>
</dbReference>
<sequence>MAHGAEVARHTSGKDVAFLTQLFSVRTGMLAAELDPSHMRSDLSGLVIGSEFRQAHNLRLVRPSRPNFQGEISQNFISLLTLIWRFPDAGPTGCWGRMWRYVSHLRRVTSMEDIMPNPTDPLNIRNLLAEEIRKDAAALSTGYPPEKSVPNSNQTKPYIFNFTKGFEHGINGLMVDPHEYDDFIDGTDSHDPLPFSRANAFRGEHHTARAEGKDPEAMPGMDRHREWESPTAGHAFVLEGPDPQAIPMPPAPEAGSTELAAEIAEVYQMALARDWCLAAFMPKDLVHNLKPASGGKLSSKEKDAIHACHDKVKHAIKTLSDLRWFKGETNKLDIGDPLQRARRRCGHAPTLSTLFRGKGEDAGPTPFLSQFMVMGSGGAKRDFTARATGKIAFGAQQIDQKVNIAIPGKDYMTTWIDYVDVLNGANVRRKNAPSEILQGKTRPIATIRDMATYVHDDALYQAYLNAALILLDEGFATDRGIPYHKHSEQADPIKANREPFALFGGPHLLTLVTEVSSRALKAVRYQKFTVHRRHRPEHTAALLHTVLSGYEPHRDLKNDKRFKGQVKPYAQGDGSFEATARRQLGNTIAHYVDSPGASTTPGEPALYAILEEVRKHNADQNKKHYAPQPHHNWLLPMAFAEGSPMHPAYGAGHATVAGACVTLLKAFFAMTNDDGTPVKLVEDREHALVPGCPAQSKTPEDVRLLAVQMDNGLTLEGELNKLIWNISNARNMGGVHFYTDYIESALLGEAITIGILREQMLCYHPNEAVSMTVPLIVPRKLPAALLSGPTNLTPHDIVSAVVINSDGSLSAA</sequence>
<dbReference type="GO" id="GO:0008671">
    <property type="term" value="F:2-dehydro-3-deoxygalactonokinase activity"/>
    <property type="evidence" value="ECO:0007669"/>
    <property type="project" value="InterPro"/>
</dbReference>
<dbReference type="Proteomes" id="UP000052022">
    <property type="component" value="Unassembled WGS sequence"/>
</dbReference>
<dbReference type="InterPro" id="IPR042257">
    <property type="entry name" value="DGOK_C"/>
</dbReference>
<dbReference type="PANTHER" id="PTHR34599:SF1">
    <property type="entry name" value="PHOSPHATIDIC ACID PHOSPHATASE TYPE 2_HALOPEROXIDASE DOMAIN-CONTAINING PROTEIN"/>
    <property type="match status" value="1"/>
</dbReference>
<organism evidence="1 2">
    <name type="scientific">Tritonibacter multivorans</name>
    <dbReference type="NCBI Taxonomy" id="928856"/>
    <lineage>
        <taxon>Bacteria</taxon>
        <taxon>Pseudomonadati</taxon>
        <taxon>Pseudomonadota</taxon>
        <taxon>Alphaproteobacteria</taxon>
        <taxon>Rhodobacterales</taxon>
        <taxon>Paracoccaceae</taxon>
        <taxon>Tritonibacter</taxon>
    </lineage>
</organism>
<evidence type="ECO:0000313" key="2">
    <source>
        <dbReference type="Proteomes" id="UP000052022"/>
    </source>
</evidence>
<accession>A0A0P1G4G6</accession>